<evidence type="ECO:0000313" key="1">
    <source>
        <dbReference type="EMBL" id="PPJ58333.1"/>
    </source>
</evidence>
<accession>A0A2S6CF46</accession>
<name>A0A2S6CF46_9PEZI</name>
<comment type="caution">
    <text evidence="1">The sequence shown here is derived from an EMBL/GenBank/DDBJ whole genome shotgun (WGS) entry which is preliminary data.</text>
</comment>
<dbReference type="OrthoDB" id="10511547at2759"/>
<sequence length="125" mass="14188">MFGGPYDEEYMTYWSNGGYGGGYGGYNPTMLWQNGYSRGCYDRDIMYAYIHGRGRYPHHRRRRHSYPYPVQFHQNVFGNGDANLGQIQHFAGLAHVFGSPRRLEGADMMGLAALGGPLQYANFGF</sequence>
<protein>
    <submittedName>
        <fullName evidence="1">Uncharacterized protein</fullName>
    </submittedName>
</protein>
<dbReference type="Proteomes" id="UP000237631">
    <property type="component" value="Unassembled WGS sequence"/>
</dbReference>
<dbReference type="EMBL" id="PNEN01000465">
    <property type="protein sequence ID" value="PPJ58333.1"/>
    <property type="molecule type" value="Genomic_DNA"/>
</dbReference>
<reference evidence="2" key="1">
    <citation type="journal article" date="2017" name="bioRxiv">
        <title>Conservation of a gene cluster reveals novel cercosporin biosynthetic mechanisms and extends production to the genus Colletotrichum.</title>
        <authorList>
            <person name="de Jonge R."/>
            <person name="Ebert M.K."/>
            <person name="Huitt-Roehl C.R."/>
            <person name="Pal P."/>
            <person name="Suttle J.C."/>
            <person name="Spanner R.E."/>
            <person name="Neubauer J.D."/>
            <person name="Jurick W.M.II."/>
            <person name="Stott K.A."/>
            <person name="Secor G.A."/>
            <person name="Thomma B.P.H.J."/>
            <person name="Van de Peer Y."/>
            <person name="Townsend C.A."/>
            <person name="Bolton M.D."/>
        </authorList>
    </citation>
    <scope>NUCLEOTIDE SEQUENCE [LARGE SCALE GENOMIC DNA]</scope>
    <source>
        <strain evidence="2">CBS538.71</strain>
    </source>
</reference>
<organism evidence="1 2">
    <name type="scientific">Cercospora berteroae</name>
    <dbReference type="NCBI Taxonomy" id="357750"/>
    <lineage>
        <taxon>Eukaryota</taxon>
        <taxon>Fungi</taxon>
        <taxon>Dikarya</taxon>
        <taxon>Ascomycota</taxon>
        <taxon>Pezizomycotina</taxon>
        <taxon>Dothideomycetes</taxon>
        <taxon>Dothideomycetidae</taxon>
        <taxon>Mycosphaerellales</taxon>
        <taxon>Mycosphaerellaceae</taxon>
        <taxon>Cercospora</taxon>
    </lineage>
</organism>
<keyword evidence="2" id="KW-1185">Reference proteome</keyword>
<gene>
    <name evidence="1" type="ORF">CBER1_04480</name>
</gene>
<dbReference type="AlphaFoldDB" id="A0A2S6CF46"/>
<evidence type="ECO:0000313" key="2">
    <source>
        <dbReference type="Proteomes" id="UP000237631"/>
    </source>
</evidence>
<proteinExistence type="predicted"/>